<organism evidence="7 8">
    <name type="scientific">Triparma columacea</name>
    <dbReference type="NCBI Taxonomy" id="722753"/>
    <lineage>
        <taxon>Eukaryota</taxon>
        <taxon>Sar</taxon>
        <taxon>Stramenopiles</taxon>
        <taxon>Ochrophyta</taxon>
        <taxon>Bolidophyceae</taxon>
        <taxon>Parmales</taxon>
        <taxon>Triparmaceae</taxon>
        <taxon>Triparma</taxon>
    </lineage>
</organism>
<dbReference type="InterPro" id="IPR011009">
    <property type="entry name" value="Kinase-like_dom_sf"/>
</dbReference>
<accession>A0A9W7G7L2</accession>
<dbReference type="SUPFAM" id="SSF52058">
    <property type="entry name" value="L domain-like"/>
    <property type="match status" value="1"/>
</dbReference>
<keyword evidence="4" id="KW-0067">ATP-binding</keyword>
<evidence type="ECO:0000259" key="6">
    <source>
        <dbReference type="PROSITE" id="PS50011"/>
    </source>
</evidence>
<dbReference type="EMBL" id="BRYA01000890">
    <property type="protein sequence ID" value="GMI35026.1"/>
    <property type="molecule type" value="Genomic_DNA"/>
</dbReference>
<dbReference type="PROSITE" id="PS50011">
    <property type="entry name" value="PROTEIN_KINASE_DOM"/>
    <property type="match status" value="1"/>
</dbReference>
<feature type="domain" description="Protein kinase" evidence="6">
    <location>
        <begin position="222"/>
        <end position="482"/>
    </location>
</feature>
<evidence type="ECO:0000256" key="5">
    <source>
        <dbReference type="SAM" id="Coils"/>
    </source>
</evidence>
<dbReference type="Gene3D" id="3.80.10.10">
    <property type="entry name" value="Ribonuclease Inhibitor"/>
    <property type="match status" value="1"/>
</dbReference>
<dbReference type="SMART" id="SM00220">
    <property type="entry name" value="S_TKc"/>
    <property type="match status" value="1"/>
</dbReference>
<dbReference type="PROSITE" id="PS00108">
    <property type="entry name" value="PROTEIN_KINASE_ST"/>
    <property type="match status" value="1"/>
</dbReference>
<dbReference type="Proteomes" id="UP001165065">
    <property type="component" value="Unassembled WGS sequence"/>
</dbReference>
<dbReference type="InterPro" id="IPR008271">
    <property type="entry name" value="Ser/Thr_kinase_AS"/>
</dbReference>
<dbReference type="AlphaFoldDB" id="A0A9W7G7L2"/>
<name>A0A9W7G7L2_9STRA</name>
<evidence type="ECO:0000256" key="4">
    <source>
        <dbReference type="ARBA" id="ARBA00022840"/>
    </source>
</evidence>
<dbReference type="InterPro" id="IPR000719">
    <property type="entry name" value="Prot_kinase_dom"/>
</dbReference>
<dbReference type="GO" id="GO:0004674">
    <property type="term" value="F:protein serine/threonine kinase activity"/>
    <property type="evidence" value="ECO:0007669"/>
    <property type="project" value="TreeGrafter"/>
</dbReference>
<reference evidence="8" key="1">
    <citation type="journal article" date="2023" name="Commun. Biol.">
        <title>Genome analysis of Parmales, the sister group of diatoms, reveals the evolutionary specialization of diatoms from phago-mixotrophs to photoautotrophs.</title>
        <authorList>
            <person name="Ban H."/>
            <person name="Sato S."/>
            <person name="Yoshikawa S."/>
            <person name="Yamada K."/>
            <person name="Nakamura Y."/>
            <person name="Ichinomiya M."/>
            <person name="Sato N."/>
            <person name="Blanc-Mathieu R."/>
            <person name="Endo H."/>
            <person name="Kuwata A."/>
            <person name="Ogata H."/>
        </authorList>
    </citation>
    <scope>NUCLEOTIDE SEQUENCE [LARGE SCALE GENOMIC DNA]</scope>
</reference>
<dbReference type="InterPro" id="IPR051681">
    <property type="entry name" value="Ser/Thr_Kinases-Pseudokinases"/>
</dbReference>
<dbReference type="Pfam" id="PF13306">
    <property type="entry name" value="LRR_5"/>
    <property type="match status" value="1"/>
</dbReference>
<evidence type="ECO:0000256" key="3">
    <source>
        <dbReference type="ARBA" id="ARBA00022777"/>
    </source>
</evidence>
<dbReference type="PANTHER" id="PTHR44329">
    <property type="entry name" value="SERINE/THREONINE-PROTEIN KINASE TNNI3K-RELATED"/>
    <property type="match status" value="1"/>
</dbReference>
<dbReference type="InterPro" id="IPR032675">
    <property type="entry name" value="LRR_dom_sf"/>
</dbReference>
<keyword evidence="5" id="KW-0175">Coiled coil</keyword>
<dbReference type="PANTHER" id="PTHR44329:SF288">
    <property type="entry name" value="MITOGEN-ACTIVATED PROTEIN KINASE KINASE KINASE 20"/>
    <property type="match status" value="1"/>
</dbReference>
<gene>
    <name evidence="7" type="ORF">TrCOL_g9093</name>
</gene>
<evidence type="ECO:0000256" key="1">
    <source>
        <dbReference type="ARBA" id="ARBA00022679"/>
    </source>
</evidence>
<dbReference type="Pfam" id="PF07714">
    <property type="entry name" value="PK_Tyr_Ser-Thr"/>
    <property type="match status" value="1"/>
</dbReference>
<feature type="coiled-coil region" evidence="5">
    <location>
        <begin position="179"/>
        <end position="213"/>
    </location>
</feature>
<dbReference type="CDD" id="cd13999">
    <property type="entry name" value="STKc_MAP3K-like"/>
    <property type="match status" value="1"/>
</dbReference>
<dbReference type="GO" id="GO:0005524">
    <property type="term" value="F:ATP binding"/>
    <property type="evidence" value="ECO:0007669"/>
    <property type="project" value="UniProtKB-KW"/>
</dbReference>
<comment type="caution">
    <text evidence="7">The sequence shown here is derived from an EMBL/GenBank/DDBJ whole genome shotgun (WGS) entry which is preliminary data.</text>
</comment>
<dbReference type="PRINTS" id="PR00109">
    <property type="entry name" value="TYRKINASE"/>
</dbReference>
<proteinExistence type="predicted"/>
<keyword evidence="1" id="KW-0808">Transferase</keyword>
<dbReference type="SUPFAM" id="SSF56112">
    <property type="entry name" value="Protein kinase-like (PK-like)"/>
    <property type="match status" value="1"/>
</dbReference>
<evidence type="ECO:0000313" key="7">
    <source>
        <dbReference type="EMBL" id="GMI35026.1"/>
    </source>
</evidence>
<dbReference type="InterPro" id="IPR026906">
    <property type="entry name" value="LRR_5"/>
</dbReference>
<feature type="non-terminal residue" evidence="7">
    <location>
        <position position="878"/>
    </location>
</feature>
<keyword evidence="8" id="KW-1185">Reference proteome</keyword>
<keyword evidence="3" id="KW-0418">Kinase</keyword>
<protein>
    <recommendedName>
        <fullName evidence="6">Protein kinase domain-containing protein</fullName>
    </recommendedName>
</protein>
<sequence length="878" mass="98396">MFNSLKSTLKKGISVAAQVADTGIFEGVPIVSNVLCACTYINEQIEASDAQDEKLQEVRDLLDSVSPIVGKLGASVNQFSNDQAMKSNLKAMSGTMEELWGKVDEYMRSHAVVQQIKARASTEDLDSLLDVLRKQLDQLSFALTGETYLAVLRVESTMSRAAESMAEAKDELGTVHSEVDHIEHEVENIEHTLQSMEKKKNAQELRMERHETMEIDDRMITWHESEPFAHGSFGAVYRVTYEREVVVAKTISLREVPKAHLEATKKEYMKEVALMSNLRSQNIVSILGCTTRPLELVILMEYCDKGSLRHLLDQPPSSSPLTFADQVNMGLDIAYGMTYLHTHRVIHQDLKSLNVLIDFRGKGKVADFGRSKSDSMSSTTDQKESGVGTYAWCAPEVIDGEPATQRSDVYSFGVVLWEMATRGVPWSGMTPIQIIKKMMTGERPAVPVDMHPDYKRLVEMCWDTDPKKRPYFDQIIKSMESLSGGPQISKAKSFVMPDINVTTTATATTVFSSQSVLHPEAATAITTPVALPPANTKPPAKDSPRKANLKTGADALELLSQILEEGGSECDTKSVALDDEFFEGFELVLLDGDDLTDAMKKAFVDSITKTGREDTFTAANWKKFYMKWRKSEQADSMVDYLDRLMWSNTELMEEKGIFTYTSNRDMSEFREKAREVIIARDVTAVHREAFRDFRDVRKVTFEGGCPELTRLEWGCFSRMPMLKEIDLPAALEFTDECIFEGCNALSRVALPDGLSDIRQKMLHSCAVKTIKMPESLTVLTRGTFWNCDKLTEVVLPKGLQRIESVAFVNCKALKSLRVPKGCEITRDAFNDSGMKLKNVTWFDPVSGVDEEPEPVDPLEEKGIFRYVEGMHLRGCDDV</sequence>
<keyword evidence="2" id="KW-0547">Nucleotide-binding</keyword>
<evidence type="ECO:0000313" key="8">
    <source>
        <dbReference type="Proteomes" id="UP001165065"/>
    </source>
</evidence>
<evidence type="ECO:0000256" key="2">
    <source>
        <dbReference type="ARBA" id="ARBA00022741"/>
    </source>
</evidence>
<dbReference type="Gene3D" id="1.10.510.10">
    <property type="entry name" value="Transferase(Phosphotransferase) domain 1"/>
    <property type="match status" value="1"/>
</dbReference>
<dbReference type="OrthoDB" id="4062651at2759"/>
<dbReference type="InterPro" id="IPR001245">
    <property type="entry name" value="Ser-Thr/Tyr_kinase_cat_dom"/>
</dbReference>